<dbReference type="Gene3D" id="3.40.50.150">
    <property type="entry name" value="Vaccinia Virus protein VP39"/>
    <property type="match status" value="1"/>
</dbReference>
<sequence>MASVPPKGQIYDSVASDYDIIWSVPAVKILFPMLDANLRRLRPWDGASALDLACGTGIGLREMKKLGATKLVGVDISREMLEVAKQTSPNDGFELHHADCSQPLDHLGLQQGSFDIIIAMWLLNYPEDRAQMAGMWQNIATYLRPDGKFVGIIQNQDTVHPSSMQGKWDAYGARETNVQPLPSGDGVRMHVEFNTEPKVEFDTLVLRKEILEEEARKAGLADVHYVRPGEEAKGEIEGKDEAWWGELLEEYPNQLVIATKA</sequence>
<evidence type="ECO:0000259" key="1">
    <source>
        <dbReference type="Pfam" id="PF08241"/>
    </source>
</evidence>
<comment type="caution">
    <text evidence="2">The sequence shown here is derived from an EMBL/GenBank/DDBJ whole genome shotgun (WGS) entry which is preliminary data.</text>
</comment>
<dbReference type="STRING" id="329884.A0A4U0XXW3"/>
<dbReference type="CDD" id="cd02440">
    <property type="entry name" value="AdoMet_MTases"/>
    <property type="match status" value="1"/>
</dbReference>
<dbReference type="GO" id="GO:0032259">
    <property type="term" value="P:methylation"/>
    <property type="evidence" value="ECO:0007669"/>
    <property type="project" value="UniProtKB-KW"/>
</dbReference>
<reference evidence="2 3" key="1">
    <citation type="submission" date="2017-03" db="EMBL/GenBank/DDBJ databases">
        <title>Genomes of endolithic fungi from Antarctica.</title>
        <authorList>
            <person name="Coleine C."/>
            <person name="Masonjones S."/>
            <person name="Stajich J.E."/>
        </authorList>
    </citation>
    <scope>NUCLEOTIDE SEQUENCE [LARGE SCALE GENOMIC DNA]</scope>
    <source>
        <strain evidence="2 3">CCFEE 5184</strain>
    </source>
</reference>
<dbReference type="PANTHER" id="PTHR43861">
    <property type="entry name" value="TRANS-ACONITATE 2-METHYLTRANSFERASE-RELATED"/>
    <property type="match status" value="1"/>
</dbReference>
<dbReference type="AlphaFoldDB" id="A0A4U0XXW3"/>
<dbReference type="InterPro" id="IPR029063">
    <property type="entry name" value="SAM-dependent_MTases_sf"/>
</dbReference>
<proteinExistence type="predicted"/>
<dbReference type="OrthoDB" id="3647at2759"/>
<organism evidence="2 3">
    <name type="scientific">Friedmanniomyces simplex</name>
    <dbReference type="NCBI Taxonomy" id="329884"/>
    <lineage>
        <taxon>Eukaryota</taxon>
        <taxon>Fungi</taxon>
        <taxon>Dikarya</taxon>
        <taxon>Ascomycota</taxon>
        <taxon>Pezizomycotina</taxon>
        <taxon>Dothideomycetes</taxon>
        <taxon>Dothideomycetidae</taxon>
        <taxon>Mycosphaerellales</taxon>
        <taxon>Teratosphaeriaceae</taxon>
        <taxon>Friedmanniomyces</taxon>
    </lineage>
</organism>
<dbReference type="EMBL" id="NAJQ01000046">
    <property type="protein sequence ID" value="TKA81737.1"/>
    <property type="molecule type" value="Genomic_DNA"/>
</dbReference>
<name>A0A4U0XXW3_9PEZI</name>
<gene>
    <name evidence="2" type="ORF">B0A55_01123</name>
</gene>
<dbReference type="PANTHER" id="PTHR43861:SF1">
    <property type="entry name" value="TRANS-ACONITATE 2-METHYLTRANSFERASE"/>
    <property type="match status" value="1"/>
</dbReference>
<dbReference type="SUPFAM" id="SSF53335">
    <property type="entry name" value="S-adenosyl-L-methionine-dependent methyltransferases"/>
    <property type="match status" value="1"/>
</dbReference>
<dbReference type="InterPro" id="IPR013216">
    <property type="entry name" value="Methyltransf_11"/>
</dbReference>
<dbReference type="Pfam" id="PF08241">
    <property type="entry name" value="Methyltransf_11"/>
    <property type="match status" value="1"/>
</dbReference>
<dbReference type="GO" id="GO:0008168">
    <property type="term" value="F:methyltransferase activity"/>
    <property type="evidence" value="ECO:0007669"/>
    <property type="project" value="UniProtKB-KW"/>
</dbReference>
<keyword evidence="3" id="KW-1185">Reference proteome</keyword>
<evidence type="ECO:0000313" key="2">
    <source>
        <dbReference type="EMBL" id="TKA81737.1"/>
    </source>
</evidence>
<evidence type="ECO:0000313" key="3">
    <source>
        <dbReference type="Proteomes" id="UP000309340"/>
    </source>
</evidence>
<accession>A0A4U0XXW3</accession>
<feature type="domain" description="Methyltransferase type 11" evidence="1">
    <location>
        <begin position="50"/>
        <end position="150"/>
    </location>
</feature>
<dbReference type="Proteomes" id="UP000309340">
    <property type="component" value="Unassembled WGS sequence"/>
</dbReference>
<protein>
    <recommendedName>
        <fullName evidence="1">Methyltransferase type 11 domain-containing protein</fullName>
    </recommendedName>
</protein>